<dbReference type="InterPro" id="IPR008927">
    <property type="entry name" value="6-PGluconate_DH-like_C_sf"/>
</dbReference>
<dbReference type="SUPFAM" id="SSF48179">
    <property type="entry name" value="6-phosphogluconate dehydrogenase C-terminal domain-like"/>
    <property type="match status" value="1"/>
</dbReference>
<keyword evidence="2" id="KW-0521">NADP</keyword>
<dbReference type="RefSeq" id="WP_194449678.1">
    <property type="nucleotide sequence ID" value="NZ_CP063849.1"/>
</dbReference>
<feature type="binding site" evidence="2">
    <location>
        <begin position="68"/>
        <end position="71"/>
    </location>
    <ligand>
        <name>NADP(+)</name>
        <dbReference type="ChEBI" id="CHEBI:58349"/>
    </ligand>
</feature>
<evidence type="ECO:0000313" key="6">
    <source>
        <dbReference type="Proteomes" id="UP000593892"/>
    </source>
</evidence>
<dbReference type="PIRSF" id="PIRSF000193">
    <property type="entry name" value="Pyrrol-5-carb_rd"/>
    <property type="match status" value="1"/>
</dbReference>
<feature type="domain" description="Pyrroline-5-carboxylate reductase dimerisation" evidence="4">
    <location>
        <begin position="152"/>
        <end position="255"/>
    </location>
</feature>
<organism evidence="5 6">
    <name type="scientific">Paludibaculum fermentans</name>
    <dbReference type="NCBI Taxonomy" id="1473598"/>
    <lineage>
        <taxon>Bacteria</taxon>
        <taxon>Pseudomonadati</taxon>
        <taxon>Acidobacteriota</taxon>
        <taxon>Terriglobia</taxon>
        <taxon>Bryobacterales</taxon>
        <taxon>Bryobacteraceae</taxon>
        <taxon>Paludibaculum</taxon>
    </lineage>
</organism>
<dbReference type="PANTHER" id="PTHR11645">
    <property type="entry name" value="PYRROLINE-5-CARBOXYLATE REDUCTASE"/>
    <property type="match status" value="1"/>
</dbReference>
<dbReference type="Pfam" id="PF14748">
    <property type="entry name" value="P5CR_dimer"/>
    <property type="match status" value="1"/>
</dbReference>
<proteinExistence type="inferred from homology"/>
<comment type="similarity">
    <text evidence="1">Belongs to the pyrroline-5-carboxylate reductase family.</text>
</comment>
<dbReference type="PANTHER" id="PTHR11645:SF13">
    <property type="entry name" value="PYRROLINE-5-CARBOXYLATE REDUCTASE CATALYTIC N-TERMINAL DOMAIN-CONTAINING PROTEIN"/>
    <property type="match status" value="1"/>
</dbReference>
<dbReference type="GO" id="GO:0055129">
    <property type="term" value="P:L-proline biosynthetic process"/>
    <property type="evidence" value="ECO:0007669"/>
    <property type="project" value="TreeGrafter"/>
</dbReference>
<sequence>MTLGFLGTGAITEAIVTGLSMPGGPAQPIRLSPRNPSIAAGLAARFENVTVCASNQAVLDTCDTIILAVRPQITPKVLSELHFAPTHTVISLVAGFSAVRIAGLVAPSAAISRAIPLPSVAQRRSPIAVYPPQSVAASLFAPLGQVFGIETEAHLNALSTATSTMAAYFGFMGQISSWVAAKGIPEQQARQYIAQLFAGLAGTGLEESGQSPADLAAAHSTPGGLNEQLLRHLTDHGVFQTLTDALDAVHRRASGMQPLPATSPKSE</sequence>
<dbReference type="GO" id="GO:0004735">
    <property type="term" value="F:pyrroline-5-carboxylate reductase activity"/>
    <property type="evidence" value="ECO:0007669"/>
    <property type="project" value="InterPro"/>
</dbReference>
<feature type="domain" description="Pyrroline-5-carboxylate reductase catalytic N-terminal" evidence="3">
    <location>
        <begin position="3"/>
        <end position="95"/>
    </location>
</feature>
<dbReference type="EMBL" id="CP063849">
    <property type="protein sequence ID" value="QOY88015.1"/>
    <property type="molecule type" value="Genomic_DNA"/>
</dbReference>
<dbReference type="KEGG" id="pfer:IRI77_35650"/>
<dbReference type="InterPro" id="IPR000304">
    <property type="entry name" value="Pyrroline-COOH_reductase"/>
</dbReference>
<evidence type="ECO:0000259" key="3">
    <source>
        <dbReference type="Pfam" id="PF03807"/>
    </source>
</evidence>
<protein>
    <submittedName>
        <fullName evidence="5">NAD(P)-binding domain-containing protein</fullName>
    </submittedName>
</protein>
<reference evidence="5 6" key="1">
    <citation type="submission" date="2020-10" db="EMBL/GenBank/DDBJ databases">
        <title>Complete genome sequence of Paludibaculum fermentans P105T, a facultatively anaerobic acidobacterium capable of dissimilatory Fe(III) reduction.</title>
        <authorList>
            <person name="Dedysh S.N."/>
            <person name="Beletsky A.V."/>
            <person name="Kulichevskaya I.S."/>
            <person name="Mardanov A.V."/>
            <person name="Ravin N.V."/>
        </authorList>
    </citation>
    <scope>NUCLEOTIDE SEQUENCE [LARGE SCALE GENOMIC DNA]</scope>
    <source>
        <strain evidence="5 6">P105</strain>
    </source>
</reference>
<dbReference type="Pfam" id="PF03807">
    <property type="entry name" value="F420_oxidored"/>
    <property type="match status" value="1"/>
</dbReference>
<gene>
    <name evidence="5" type="ORF">IRI77_35650</name>
</gene>
<evidence type="ECO:0000313" key="5">
    <source>
        <dbReference type="EMBL" id="QOY88015.1"/>
    </source>
</evidence>
<keyword evidence="6" id="KW-1185">Reference proteome</keyword>
<accession>A0A7S7SLG3</accession>
<evidence type="ECO:0000256" key="2">
    <source>
        <dbReference type="PIRSR" id="PIRSR000193-1"/>
    </source>
</evidence>
<dbReference type="InterPro" id="IPR028939">
    <property type="entry name" value="P5C_Rdtase_cat_N"/>
</dbReference>
<dbReference type="AlphaFoldDB" id="A0A7S7SLG3"/>
<dbReference type="NCBIfam" id="NF005063">
    <property type="entry name" value="PRK06476.1"/>
    <property type="match status" value="1"/>
</dbReference>
<dbReference type="SUPFAM" id="SSF51735">
    <property type="entry name" value="NAD(P)-binding Rossmann-fold domains"/>
    <property type="match status" value="1"/>
</dbReference>
<dbReference type="InterPro" id="IPR036291">
    <property type="entry name" value="NAD(P)-bd_dom_sf"/>
</dbReference>
<feature type="binding site" evidence="2">
    <location>
        <position position="55"/>
    </location>
    <ligand>
        <name>NADPH</name>
        <dbReference type="ChEBI" id="CHEBI:57783"/>
    </ligand>
</feature>
<name>A0A7S7SLG3_PALFE</name>
<dbReference type="InterPro" id="IPR029036">
    <property type="entry name" value="P5CR_dimer"/>
</dbReference>
<dbReference type="Gene3D" id="1.10.3730.10">
    <property type="entry name" value="ProC C-terminal domain-like"/>
    <property type="match status" value="1"/>
</dbReference>
<dbReference type="Proteomes" id="UP000593892">
    <property type="component" value="Chromosome"/>
</dbReference>
<evidence type="ECO:0000259" key="4">
    <source>
        <dbReference type="Pfam" id="PF14748"/>
    </source>
</evidence>
<evidence type="ECO:0000256" key="1">
    <source>
        <dbReference type="ARBA" id="ARBA00005525"/>
    </source>
</evidence>
<dbReference type="Gene3D" id="3.40.50.720">
    <property type="entry name" value="NAD(P)-binding Rossmann-like Domain"/>
    <property type="match status" value="1"/>
</dbReference>